<dbReference type="InterPro" id="IPR013149">
    <property type="entry name" value="ADH-like_C"/>
</dbReference>
<dbReference type="InterPro" id="IPR052711">
    <property type="entry name" value="Zinc_ADH-like"/>
</dbReference>
<accession>E4NIZ1</accession>
<feature type="domain" description="Enoyl reductase (ER)" evidence="1">
    <location>
        <begin position="10"/>
        <end position="332"/>
    </location>
</feature>
<dbReference type="PANTHER" id="PTHR45033:SF2">
    <property type="entry name" value="ZINC-TYPE ALCOHOL DEHYDROGENASE-LIKE PROTEIN C1773.06C"/>
    <property type="match status" value="1"/>
</dbReference>
<dbReference type="SUPFAM" id="SSF50129">
    <property type="entry name" value="GroES-like"/>
    <property type="match status" value="1"/>
</dbReference>
<dbReference type="EMBL" id="AP010968">
    <property type="protein sequence ID" value="BAJ32939.1"/>
    <property type="molecule type" value="Genomic_DNA"/>
</dbReference>
<dbReference type="SMART" id="SM00829">
    <property type="entry name" value="PKS_ER"/>
    <property type="match status" value="1"/>
</dbReference>
<gene>
    <name evidence="2" type="ordered locus">KSE_71840</name>
</gene>
<dbReference type="KEGG" id="ksk:KSE_71840"/>
<dbReference type="InterPro" id="IPR011032">
    <property type="entry name" value="GroES-like_sf"/>
</dbReference>
<dbReference type="SUPFAM" id="SSF51735">
    <property type="entry name" value="NAD(P)-binding Rossmann-fold domains"/>
    <property type="match status" value="1"/>
</dbReference>
<dbReference type="InterPro" id="IPR036291">
    <property type="entry name" value="NAD(P)-bd_dom_sf"/>
</dbReference>
<dbReference type="InterPro" id="IPR013154">
    <property type="entry name" value="ADH-like_N"/>
</dbReference>
<dbReference type="Proteomes" id="UP000007076">
    <property type="component" value="Chromosome"/>
</dbReference>
<dbReference type="PANTHER" id="PTHR45033">
    <property type="match status" value="1"/>
</dbReference>
<dbReference type="eggNOG" id="COG0604">
    <property type="taxonomic scope" value="Bacteria"/>
</dbReference>
<organism evidence="2 3">
    <name type="scientific">Kitasatospora setae (strain ATCC 33774 / DSM 43861 / JCM 3304 / KCC A-0304 / NBRC 14216 / KM-6054)</name>
    <name type="common">Streptomyces setae</name>
    <dbReference type="NCBI Taxonomy" id="452652"/>
    <lineage>
        <taxon>Bacteria</taxon>
        <taxon>Bacillati</taxon>
        <taxon>Actinomycetota</taxon>
        <taxon>Actinomycetes</taxon>
        <taxon>Kitasatosporales</taxon>
        <taxon>Streptomycetaceae</taxon>
        <taxon>Kitasatospora</taxon>
    </lineage>
</organism>
<dbReference type="PATRIC" id="fig|452652.3.peg.7223"/>
<reference evidence="2 3" key="1">
    <citation type="journal article" date="2010" name="DNA Res.">
        <title>Genome sequence of Kitasatospora setae NBRC 14216T: an evolutionary snapshot of the family Streptomycetaceae.</title>
        <authorList>
            <person name="Ichikawa N."/>
            <person name="Oguchi A."/>
            <person name="Ikeda H."/>
            <person name="Ishikawa J."/>
            <person name="Kitani S."/>
            <person name="Watanabe Y."/>
            <person name="Nakamura S."/>
            <person name="Katano Y."/>
            <person name="Kishi E."/>
            <person name="Sasagawa M."/>
            <person name="Ankai A."/>
            <person name="Fukui S."/>
            <person name="Hashimoto Y."/>
            <person name="Kamata S."/>
            <person name="Otoguro M."/>
            <person name="Tanikawa S."/>
            <person name="Nihira T."/>
            <person name="Horinouchi S."/>
            <person name="Ohnishi Y."/>
            <person name="Hayakawa M."/>
            <person name="Kuzuyama T."/>
            <person name="Arisawa A."/>
            <person name="Nomoto F."/>
            <person name="Miura H."/>
            <person name="Takahashi Y."/>
            <person name="Fujita N."/>
        </authorList>
    </citation>
    <scope>NUCLEOTIDE SEQUENCE [LARGE SCALE GENOMIC DNA]</scope>
    <source>
        <strain evidence="3">ATCC 33774 / DSM 43861 / JCM 3304 / KCC A-0304 / NBRC 14216 / KM-6054</strain>
    </source>
</reference>
<dbReference type="CDD" id="cd08276">
    <property type="entry name" value="MDR7"/>
    <property type="match status" value="1"/>
</dbReference>
<keyword evidence="3" id="KW-1185">Reference proteome</keyword>
<evidence type="ECO:0000313" key="2">
    <source>
        <dbReference type="EMBL" id="BAJ32939.1"/>
    </source>
</evidence>
<dbReference type="HOGENOM" id="CLU_026673_3_4_11"/>
<dbReference type="Gene3D" id="3.40.50.720">
    <property type="entry name" value="NAD(P)-binding Rossmann-like Domain"/>
    <property type="match status" value="1"/>
</dbReference>
<dbReference type="Pfam" id="PF00107">
    <property type="entry name" value="ADH_zinc_N"/>
    <property type="match status" value="1"/>
</dbReference>
<dbReference type="Pfam" id="PF08240">
    <property type="entry name" value="ADH_N"/>
    <property type="match status" value="1"/>
</dbReference>
<evidence type="ECO:0000313" key="3">
    <source>
        <dbReference type="Proteomes" id="UP000007076"/>
    </source>
</evidence>
<dbReference type="InterPro" id="IPR020843">
    <property type="entry name" value="ER"/>
</dbReference>
<evidence type="ECO:0000259" key="1">
    <source>
        <dbReference type="SMART" id="SM00829"/>
    </source>
</evidence>
<protein>
    <submittedName>
        <fullName evidence="2">Putative oxidoreductase</fullName>
    </submittedName>
</protein>
<proteinExistence type="predicted"/>
<name>E4NIZ1_KITSK</name>
<dbReference type="Gene3D" id="3.90.180.10">
    <property type="entry name" value="Medium-chain alcohol dehydrogenases, catalytic domain"/>
    <property type="match status" value="1"/>
</dbReference>
<dbReference type="STRING" id="452652.KSE_71840"/>
<dbReference type="AlphaFoldDB" id="E4NIZ1"/>
<dbReference type="GO" id="GO:0016491">
    <property type="term" value="F:oxidoreductase activity"/>
    <property type="evidence" value="ECO:0007669"/>
    <property type="project" value="InterPro"/>
</dbReference>
<sequence>MRSYHLDSGAGIDGLTLREHPDPEPGPGQALVAVRAVSLSFRDLMVLRGDYVLPVKPDVVPVADGAGVVAAVGPGVTAVRVGDRVAGNVFPSWRDGPFDLRHLAQLGGSLDGTLTELALLDADSLVPLPAHLSFAEAATLPCAAVTAWNALTGDGVGLRPGQTLLTLGSGGVSLFALQLGRALGARVIATTSGPAKARRLVELGADEVIDYRTVPDWAGRVRELTDGRGADRVVDVAGLLEQSLRAVRVAGHVACVGFVSDTAPPLDPRALFGSGATVRALAVGSRAQFLELNAFLERHRLHPVLDRSFPFDRAADAFRHYASGAAFGKVTIGLPAWSRPHGAL</sequence>
<dbReference type="RefSeq" id="WP_014140230.1">
    <property type="nucleotide sequence ID" value="NC_016109.1"/>
</dbReference>